<feature type="region of interest" description="Disordered" evidence="1">
    <location>
        <begin position="1"/>
        <end position="117"/>
    </location>
</feature>
<organism evidence="2">
    <name type="scientific">uncultured Rubrobacteraceae bacterium</name>
    <dbReference type="NCBI Taxonomy" id="349277"/>
    <lineage>
        <taxon>Bacteria</taxon>
        <taxon>Bacillati</taxon>
        <taxon>Actinomycetota</taxon>
        <taxon>Rubrobacteria</taxon>
        <taxon>Rubrobacterales</taxon>
        <taxon>Rubrobacteraceae</taxon>
        <taxon>environmental samples</taxon>
    </lineage>
</organism>
<feature type="compositionally biased region" description="Basic and acidic residues" evidence="1">
    <location>
        <begin position="34"/>
        <end position="45"/>
    </location>
</feature>
<evidence type="ECO:0000313" key="2">
    <source>
        <dbReference type="EMBL" id="CAA9464464.1"/>
    </source>
</evidence>
<dbReference type="EMBL" id="CADCVH010000091">
    <property type="protein sequence ID" value="CAA9464464.1"/>
    <property type="molecule type" value="Genomic_DNA"/>
</dbReference>
<feature type="non-terminal residue" evidence="2">
    <location>
        <position position="217"/>
    </location>
</feature>
<feature type="compositionally biased region" description="Basic residues" evidence="1">
    <location>
        <begin position="185"/>
        <end position="195"/>
    </location>
</feature>
<accession>A0A6J4RFJ6</accession>
<feature type="region of interest" description="Disordered" evidence="1">
    <location>
        <begin position="130"/>
        <end position="217"/>
    </location>
</feature>
<dbReference type="AlphaFoldDB" id="A0A6J4RFJ6"/>
<feature type="non-terminal residue" evidence="2">
    <location>
        <position position="1"/>
    </location>
</feature>
<sequence>EPGGKQAYRRPLHRGDEGPRLVRGTGPRARRPGGTRERHAPDVPPHHRGRGPGPVRGGRQARGRRGRLGGLRGPRRPTARGEGRLQPLRRGRTGPEADALPALLPGRGWPPPDAYGLQGRAGALRRARLARHLDPVRPGAAGSRGGGERTRRGGCGVRDLASEAGGFREAAPHLPRRGTVAGRPDRRHRALRRPLSRAALAGIRPPPGAGAPGARRV</sequence>
<evidence type="ECO:0000256" key="1">
    <source>
        <dbReference type="SAM" id="MobiDB-lite"/>
    </source>
</evidence>
<proteinExistence type="predicted"/>
<reference evidence="2" key="1">
    <citation type="submission" date="2020-02" db="EMBL/GenBank/DDBJ databases">
        <authorList>
            <person name="Meier V. D."/>
        </authorList>
    </citation>
    <scope>NUCLEOTIDE SEQUENCE</scope>
    <source>
        <strain evidence="2">AVDCRST_MAG02</strain>
    </source>
</reference>
<gene>
    <name evidence="2" type="ORF">AVDCRST_MAG02-2816</name>
</gene>
<name>A0A6J4RFJ6_9ACTN</name>
<feature type="compositionally biased region" description="Basic residues" evidence="1">
    <location>
        <begin position="59"/>
        <end position="78"/>
    </location>
</feature>
<protein>
    <submittedName>
        <fullName evidence="2">Uncharacterized protein</fullName>
    </submittedName>
</protein>